<dbReference type="EMBL" id="AP012279">
    <property type="protein sequence ID" value="BAL75966.1"/>
    <property type="molecule type" value="Genomic_DNA"/>
</dbReference>
<organism evidence="1 2">
    <name type="scientific">Bradyrhizobium cosmicum</name>
    <dbReference type="NCBI Taxonomy" id="1404864"/>
    <lineage>
        <taxon>Bacteria</taxon>
        <taxon>Pseudomonadati</taxon>
        <taxon>Pseudomonadota</taxon>
        <taxon>Alphaproteobacteria</taxon>
        <taxon>Hyphomicrobiales</taxon>
        <taxon>Nitrobacteraceae</taxon>
        <taxon>Bradyrhizobium</taxon>
    </lineage>
</organism>
<dbReference type="RefSeq" id="WP_015685286.1">
    <property type="nucleotide sequence ID" value="NC_017082.1"/>
</dbReference>
<reference evidence="1 2" key="1">
    <citation type="journal article" date="2012" name="Microbes Environ.">
        <title>Complete genome sequence of Bradyrhizobium sp. S23321: insights into symbiosis evolution in soil oligotrophs.</title>
        <authorList>
            <person name="Okubo T."/>
            <person name="Tsukui T."/>
            <person name="Maita H."/>
            <person name="Okamoto S."/>
            <person name="Oshima K."/>
            <person name="Fujisawa T."/>
            <person name="Saito A."/>
            <person name="Futamata H."/>
            <person name="Hattori R."/>
            <person name="Shimomura Y."/>
            <person name="Haruta S."/>
            <person name="Morimoto S."/>
            <person name="Wang Y."/>
            <person name="Sakai Y."/>
            <person name="Hattori M."/>
            <person name="Aizawa S."/>
            <person name="Nagashima K.V.P."/>
            <person name="Masuda S."/>
            <person name="Hattori T."/>
            <person name="Yamashita A."/>
            <person name="Bao Z."/>
            <person name="Hayatsu M."/>
            <person name="Kajiya-Kanegae H."/>
            <person name="Yoshinaga I."/>
            <person name="Sakamoto K."/>
            <person name="Toyota K."/>
            <person name="Nakao M."/>
            <person name="Kohara M."/>
            <person name="Anda M."/>
            <person name="Niwa R."/>
            <person name="Jung-Hwan P."/>
            <person name="Sameshima-Saito R."/>
            <person name="Tokuda S."/>
            <person name="Yamamoto S."/>
            <person name="Yamamoto S."/>
            <person name="Yokoyama T."/>
            <person name="Akutsu T."/>
            <person name="Nakamura Y."/>
            <person name="Nakahira-Yanaka Y."/>
            <person name="Takada Hoshino Y."/>
            <person name="Hirakawa H."/>
            <person name="Mitsui H."/>
            <person name="Terasawa K."/>
            <person name="Itakura M."/>
            <person name="Sato S."/>
            <person name="Ikeda-Ohtsubo W."/>
            <person name="Sakakura N."/>
            <person name="Kaminuma E."/>
            <person name="Minamisawa K."/>
        </authorList>
    </citation>
    <scope>NUCLEOTIDE SEQUENCE [LARGE SCALE GENOMIC DNA]</scope>
    <source>
        <strain evidence="1 2">S23321</strain>
    </source>
</reference>
<gene>
    <name evidence="1" type="ORF">S23_27540</name>
</gene>
<evidence type="ECO:0000313" key="2">
    <source>
        <dbReference type="Proteomes" id="UP000007886"/>
    </source>
</evidence>
<sequence length="70" mass="7386">MKPANARDIVAAMAAYLRSAGIPETEREAIRLLLAGGFRYGEIVVCIDDALVEARQQAVTEAMAEAGHGG</sequence>
<protein>
    <submittedName>
        <fullName evidence="1">Uncharacterized protein</fullName>
    </submittedName>
</protein>
<keyword evidence="2" id="KW-1185">Reference proteome</keyword>
<accession>A0AAI8MCQ8</accession>
<name>A0AAI8MCQ8_9BRAD</name>
<proteinExistence type="predicted"/>
<dbReference type="Proteomes" id="UP000007886">
    <property type="component" value="Chromosome"/>
</dbReference>
<evidence type="ECO:0000313" key="1">
    <source>
        <dbReference type="EMBL" id="BAL75966.1"/>
    </source>
</evidence>
<dbReference type="AlphaFoldDB" id="A0AAI8MCQ8"/>
<dbReference type="KEGG" id="brs:S23_27540"/>